<organism evidence="2 3">
    <name type="scientific">Aldrovandia affinis</name>
    <dbReference type="NCBI Taxonomy" id="143900"/>
    <lineage>
        <taxon>Eukaryota</taxon>
        <taxon>Metazoa</taxon>
        <taxon>Chordata</taxon>
        <taxon>Craniata</taxon>
        <taxon>Vertebrata</taxon>
        <taxon>Euteleostomi</taxon>
        <taxon>Actinopterygii</taxon>
        <taxon>Neopterygii</taxon>
        <taxon>Teleostei</taxon>
        <taxon>Notacanthiformes</taxon>
        <taxon>Halosauridae</taxon>
        <taxon>Aldrovandia</taxon>
    </lineage>
</organism>
<evidence type="ECO:0000313" key="2">
    <source>
        <dbReference type="EMBL" id="KAJ8386141.1"/>
    </source>
</evidence>
<feature type="signal peptide" evidence="1">
    <location>
        <begin position="1"/>
        <end position="37"/>
    </location>
</feature>
<reference evidence="2" key="1">
    <citation type="journal article" date="2023" name="Science">
        <title>Genome structures resolve the early diversification of teleost fishes.</title>
        <authorList>
            <person name="Parey E."/>
            <person name="Louis A."/>
            <person name="Montfort J."/>
            <person name="Bouchez O."/>
            <person name="Roques C."/>
            <person name="Iampietro C."/>
            <person name="Lluch J."/>
            <person name="Castinel A."/>
            <person name="Donnadieu C."/>
            <person name="Desvignes T."/>
            <person name="Floi Bucao C."/>
            <person name="Jouanno E."/>
            <person name="Wen M."/>
            <person name="Mejri S."/>
            <person name="Dirks R."/>
            <person name="Jansen H."/>
            <person name="Henkel C."/>
            <person name="Chen W.J."/>
            <person name="Zahm M."/>
            <person name="Cabau C."/>
            <person name="Klopp C."/>
            <person name="Thompson A.W."/>
            <person name="Robinson-Rechavi M."/>
            <person name="Braasch I."/>
            <person name="Lecointre G."/>
            <person name="Bobe J."/>
            <person name="Postlethwait J.H."/>
            <person name="Berthelot C."/>
            <person name="Roest Crollius H."/>
            <person name="Guiguen Y."/>
        </authorList>
    </citation>
    <scope>NUCLEOTIDE SEQUENCE</scope>
    <source>
        <strain evidence="2">NC1722</strain>
    </source>
</reference>
<comment type="caution">
    <text evidence="2">The sequence shown here is derived from an EMBL/GenBank/DDBJ whole genome shotgun (WGS) entry which is preliminary data.</text>
</comment>
<dbReference type="AlphaFoldDB" id="A0AAD7W6K3"/>
<dbReference type="EMBL" id="JAINUG010000234">
    <property type="protein sequence ID" value="KAJ8386141.1"/>
    <property type="molecule type" value="Genomic_DNA"/>
</dbReference>
<keyword evidence="3" id="KW-1185">Reference proteome</keyword>
<proteinExistence type="predicted"/>
<name>A0AAD7W6K3_9TELE</name>
<feature type="chain" id="PRO_5042062082" evidence="1">
    <location>
        <begin position="38"/>
        <end position="82"/>
    </location>
</feature>
<protein>
    <submittedName>
        <fullName evidence="2">Uncharacterized protein</fullName>
    </submittedName>
</protein>
<keyword evidence="1" id="KW-0732">Signal</keyword>
<accession>A0AAD7W6K3</accession>
<sequence>MSVRELDLGGGHSKEQQSVSCLYALFLLTVFLPPLTCTPPPHMLLPCFSGPVRSPVRRHGNRRGADFAPAAEPWGELLSLGS</sequence>
<evidence type="ECO:0000313" key="3">
    <source>
        <dbReference type="Proteomes" id="UP001221898"/>
    </source>
</evidence>
<dbReference type="Proteomes" id="UP001221898">
    <property type="component" value="Unassembled WGS sequence"/>
</dbReference>
<gene>
    <name evidence="2" type="ORF">AAFF_G00176490</name>
</gene>
<evidence type="ECO:0000256" key="1">
    <source>
        <dbReference type="SAM" id="SignalP"/>
    </source>
</evidence>